<sequence>MCMYFRLIDRHVKESSQPERRAAINEEWVNYSLLKYVELFPPVYCHLEINIDRAIYGPGRFRSFTFLEMWQWYSQHKQHQADPRVGSEQDRKSLKRIRQSLHRTPFLLMSLPALQGPLQQLPPPTRHGPMTLWTTLCW</sequence>
<gene>
    <name evidence="1" type="ORF">UPYG_G00180440</name>
</gene>
<evidence type="ECO:0000313" key="2">
    <source>
        <dbReference type="Proteomes" id="UP001557470"/>
    </source>
</evidence>
<protein>
    <submittedName>
        <fullName evidence="1">Uncharacterized protein</fullName>
    </submittedName>
</protein>
<comment type="caution">
    <text evidence="1">The sequence shown here is derived from an EMBL/GenBank/DDBJ whole genome shotgun (WGS) entry which is preliminary data.</text>
</comment>
<dbReference type="Proteomes" id="UP001557470">
    <property type="component" value="Unassembled WGS sequence"/>
</dbReference>
<evidence type="ECO:0000313" key="1">
    <source>
        <dbReference type="EMBL" id="KAL0979095.1"/>
    </source>
</evidence>
<proteinExistence type="predicted"/>
<dbReference type="EMBL" id="JAGEUA010000005">
    <property type="protein sequence ID" value="KAL0979095.1"/>
    <property type="molecule type" value="Genomic_DNA"/>
</dbReference>
<dbReference type="AlphaFoldDB" id="A0ABD0WR95"/>
<reference evidence="1 2" key="1">
    <citation type="submission" date="2024-06" db="EMBL/GenBank/DDBJ databases">
        <authorList>
            <person name="Pan Q."/>
            <person name="Wen M."/>
            <person name="Jouanno E."/>
            <person name="Zahm M."/>
            <person name="Klopp C."/>
            <person name="Cabau C."/>
            <person name="Louis A."/>
            <person name="Berthelot C."/>
            <person name="Parey E."/>
            <person name="Roest Crollius H."/>
            <person name="Montfort J."/>
            <person name="Robinson-Rechavi M."/>
            <person name="Bouchez O."/>
            <person name="Lampietro C."/>
            <person name="Lopez Roques C."/>
            <person name="Donnadieu C."/>
            <person name="Postlethwait J."/>
            <person name="Bobe J."/>
            <person name="Verreycken H."/>
            <person name="Guiguen Y."/>
        </authorList>
    </citation>
    <scope>NUCLEOTIDE SEQUENCE [LARGE SCALE GENOMIC DNA]</scope>
    <source>
        <strain evidence="1">Up_M1</strain>
        <tissue evidence="1">Testis</tissue>
    </source>
</reference>
<name>A0ABD0WR95_UMBPY</name>
<organism evidence="1 2">
    <name type="scientific">Umbra pygmaea</name>
    <name type="common">Eastern mudminnow</name>
    <dbReference type="NCBI Taxonomy" id="75934"/>
    <lineage>
        <taxon>Eukaryota</taxon>
        <taxon>Metazoa</taxon>
        <taxon>Chordata</taxon>
        <taxon>Craniata</taxon>
        <taxon>Vertebrata</taxon>
        <taxon>Euteleostomi</taxon>
        <taxon>Actinopterygii</taxon>
        <taxon>Neopterygii</taxon>
        <taxon>Teleostei</taxon>
        <taxon>Protacanthopterygii</taxon>
        <taxon>Esociformes</taxon>
        <taxon>Umbridae</taxon>
        <taxon>Umbra</taxon>
    </lineage>
</organism>
<keyword evidence="2" id="KW-1185">Reference proteome</keyword>
<accession>A0ABD0WR95</accession>